<protein>
    <submittedName>
        <fullName evidence="6">Carbohydrate kinase family protein</fullName>
    </submittedName>
</protein>
<evidence type="ECO:0000256" key="3">
    <source>
        <dbReference type="ARBA" id="ARBA00022777"/>
    </source>
</evidence>
<dbReference type="PRINTS" id="PR00990">
    <property type="entry name" value="RIBOKINASE"/>
</dbReference>
<evidence type="ECO:0000313" key="7">
    <source>
        <dbReference type="Proteomes" id="UP000320781"/>
    </source>
</evidence>
<name>A0A523QMK5_UNCAE</name>
<keyword evidence="2 4" id="KW-0808">Transferase</keyword>
<proteinExistence type="inferred from homology"/>
<dbReference type="GO" id="GO:0008865">
    <property type="term" value="F:fructokinase activity"/>
    <property type="evidence" value="ECO:0007669"/>
    <property type="project" value="UniProtKB-ARBA"/>
</dbReference>
<evidence type="ECO:0000313" key="6">
    <source>
        <dbReference type="EMBL" id="TES87015.1"/>
    </source>
</evidence>
<dbReference type="InterPro" id="IPR002173">
    <property type="entry name" value="Carboh/pur_kinase_PfkB_CS"/>
</dbReference>
<dbReference type="PROSITE" id="PS00584">
    <property type="entry name" value="PFKB_KINASES_2"/>
    <property type="match status" value="1"/>
</dbReference>
<dbReference type="AlphaFoldDB" id="A0A523QMK5"/>
<gene>
    <name evidence="6" type="ORF">E3J95_00510</name>
</gene>
<keyword evidence="3 4" id="KW-0418">Kinase</keyword>
<dbReference type="Gene3D" id="3.40.1190.20">
    <property type="match status" value="1"/>
</dbReference>
<sequence length="373" mass="40200">MSRNIGGLLPRSHETSFEVLYCSSPLGKAPEAFWLTRPESDDTMILSGAEKMPTDVIGLGALNVDLIYETDLTSLGLEAGRERVGSFEEFRDLLGYLERKGKLRVRSGGGSAANTVYALARMGVSSGLVGKAGQDEEGDFLLQNLREAGVDTSRVARNARTGLCIVLLGRKRDRSILILPGANDSLSYSEIDIDYVNKAEFLHMSSFLGRIPFQMQRKVAAGTRAKISLDPGEPHATRGIKELSPLLERCFIVFASGREIETLTGKNYKEGARELLEYGIKIIACTLGEEGSYILSRDVELEISAVKTRVVDSTGAGDVYAAGFLAGLLKGLPLVRCARVAGRLAGLSVAGYGRSSYPDAGLLSQILEGQDVK</sequence>
<evidence type="ECO:0000256" key="2">
    <source>
        <dbReference type="ARBA" id="ARBA00022679"/>
    </source>
</evidence>
<evidence type="ECO:0000259" key="5">
    <source>
        <dbReference type="Pfam" id="PF00294"/>
    </source>
</evidence>
<evidence type="ECO:0000256" key="1">
    <source>
        <dbReference type="ARBA" id="ARBA00010688"/>
    </source>
</evidence>
<dbReference type="PANTHER" id="PTHR43085:SF57">
    <property type="entry name" value="CARBOHYDRATE KINASE PFKB DOMAIN-CONTAINING PROTEIN"/>
    <property type="match status" value="1"/>
</dbReference>
<dbReference type="Pfam" id="PF00294">
    <property type="entry name" value="PfkB"/>
    <property type="match status" value="1"/>
</dbReference>
<reference evidence="6 7" key="1">
    <citation type="submission" date="2019-03" db="EMBL/GenBank/DDBJ databases">
        <title>Metabolic potential of uncultured bacteria and archaea associated with petroleum seepage in deep-sea sediments.</title>
        <authorList>
            <person name="Dong X."/>
            <person name="Hubert C."/>
        </authorList>
    </citation>
    <scope>NUCLEOTIDE SEQUENCE [LARGE SCALE GENOMIC DNA]</scope>
    <source>
        <strain evidence="6">E44_bin92</strain>
    </source>
</reference>
<dbReference type="InterPro" id="IPR002139">
    <property type="entry name" value="Ribo/fructo_kinase"/>
</dbReference>
<comment type="similarity">
    <text evidence="1 4">Belongs to the carbohydrate kinase PfkB family.</text>
</comment>
<dbReference type="InterPro" id="IPR050306">
    <property type="entry name" value="PfkB_Carbo_kinase"/>
</dbReference>
<dbReference type="InterPro" id="IPR029056">
    <property type="entry name" value="Ribokinase-like"/>
</dbReference>
<evidence type="ECO:0000256" key="4">
    <source>
        <dbReference type="RuleBase" id="RU003704"/>
    </source>
</evidence>
<dbReference type="Proteomes" id="UP000320781">
    <property type="component" value="Unassembled WGS sequence"/>
</dbReference>
<accession>A0A523QMK5</accession>
<dbReference type="GO" id="GO:0006000">
    <property type="term" value="P:fructose metabolic process"/>
    <property type="evidence" value="ECO:0007669"/>
    <property type="project" value="UniProtKB-ARBA"/>
</dbReference>
<feature type="domain" description="Carbohydrate kinase PfkB" evidence="5">
    <location>
        <begin position="104"/>
        <end position="354"/>
    </location>
</feature>
<dbReference type="InterPro" id="IPR011611">
    <property type="entry name" value="PfkB_dom"/>
</dbReference>
<dbReference type="SUPFAM" id="SSF53613">
    <property type="entry name" value="Ribokinase-like"/>
    <property type="match status" value="1"/>
</dbReference>
<comment type="caution">
    <text evidence="6">The sequence shown here is derived from an EMBL/GenBank/DDBJ whole genome shotgun (WGS) entry which is preliminary data.</text>
</comment>
<dbReference type="PANTHER" id="PTHR43085">
    <property type="entry name" value="HEXOKINASE FAMILY MEMBER"/>
    <property type="match status" value="1"/>
</dbReference>
<dbReference type="EMBL" id="SOKU01000021">
    <property type="protein sequence ID" value="TES87015.1"/>
    <property type="molecule type" value="Genomic_DNA"/>
</dbReference>
<organism evidence="6 7">
    <name type="scientific">Aerophobetes bacterium</name>
    <dbReference type="NCBI Taxonomy" id="2030807"/>
    <lineage>
        <taxon>Bacteria</taxon>
        <taxon>Candidatus Aerophobota</taxon>
    </lineage>
</organism>